<dbReference type="PROSITE" id="PS50002">
    <property type="entry name" value="SH3"/>
    <property type="match status" value="1"/>
</dbReference>
<dbReference type="GO" id="GO:0098839">
    <property type="term" value="C:postsynaptic density membrane"/>
    <property type="evidence" value="ECO:0007669"/>
    <property type="project" value="TreeGrafter"/>
</dbReference>
<dbReference type="GO" id="GO:0043113">
    <property type="term" value="P:receptor clustering"/>
    <property type="evidence" value="ECO:0007669"/>
    <property type="project" value="TreeGrafter"/>
</dbReference>
<dbReference type="GO" id="GO:0045197">
    <property type="term" value="P:establishment or maintenance of epithelial cell apical/basal polarity"/>
    <property type="evidence" value="ECO:0007669"/>
    <property type="project" value="TreeGrafter"/>
</dbReference>
<dbReference type="CDD" id="cd06724">
    <property type="entry name" value="PDZ2_Dlg1-2-4-like"/>
    <property type="match status" value="1"/>
</dbReference>
<feature type="domain" description="Guanylate kinase-like" evidence="7">
    <location>
        <begin position="710"/>
        <end position="885"/>
    </location>
</feature>
<dbReference type="Pfam" id="PF00625">
    <property type="entry name" value="Guanylate_kin"/>
    <property type="match status" value="1"/>
</dbReference>
<dbReference type="SUPFAM" id="SSF50156">
    <property type="entry name" value="PDZ domain-like"/>
    <property type="match status" value="3"/>
</dbReference>
<dbReference type="FunFam" id="2.30.30.40:FF:000027">
    <property type="entry name" value="Disks large homolog 3 isoform 1"/>
    <property type="match status" value="1"/>
</dbReference>
<organism evidence="9 10">
    <name type="scientific">Sparus aurata</name>
    <name type="common">Gilthead sea bream</name>
    <dbReference type="NCBI Taxonomy" id="8175"/>
    <lineage>
        <taxon>Eukaryota</taxon>
        <taxon>Metazoa</taxon>
        <taxon>Chordata</taxon>
        <taxon>Craniata</taxon>
        <taxon>Vertebrata</taxon>
        <taxon>Euteleostomi</taxon>
        <taxon>Actinopterygii</taxon>
        <taxon>Neopterygii</taxon>
        <taxon>Teleostei</taxon>
        <taxon>Neoteleostei</taxon>
        <taxon>Acanthomorphata</taxon>
        <taxon>Eupercaria</taxon>
        <taxon>Spariformes</taxon>
        <taxon>Sparidae</taxon>
        <taxon>Sparus</taxon>
    </lineage>
</organism>
<dbReference type="SMART" id="SM00072">
    <property type="entry name" value="GuKc"/>
    <property type="match status" value="1"/>
</dbReference>
<keyword evidence="3 5" id="KW-0728">SH3 domain</keyword>
<sequence length="900" mass="100196">MEQYHYQEDDSPPLDQGFLQLTNEVRPPELVHVSEKNLSEIENVHGYVSHSHISPLKASPAPIIVNTDTLDSVPYVNGTEIEYEFEEITLERGNSGLGFSIAGGTDNPHIGDDPGIFITKIIPGGAAAEDGRLRVNDCILRVNDSDVSEVSHSKAVEALKVAGSIVRLYVRRRRPMLETIIEIKLIKGPKGLGFSIAGGVGNQHIPGDNSIYVTKIIDGGAAQKDSRLHIGDRLLMVNNYSLEEVSHEEAVAILKNTSDVVYLKVGKPTNVYLSDPYGPPDITHSFSPAMENHISSTLNSGTLEYKSGLPPISPASYSPLHKHLLGEEDINRLDGFSFLRNPSLDDGDGHRFDSQHFQLRPPEPVYSTVNKLCDKAPSPQHYSPVECDKSLLHSVPLPNFHLSLFPESDFSREPRKVVLHKGSTGLGFNIVGGEDGEGIFVSFILAGGPADLSGELRRGDQILSVNGIDLRGATHEQAAAALKGAGQVVTIIAQYRPEGQQQHYLLEGCRDSDSWSETSQCLKGAKFLKRPSPGSSELALCSPQRAHSPAPEYGRFEAKIHDLREQMMNHSMSSGSGSLRTNQKRSLYVRALFDYEKSKDSGLPSQGLSFRYGDILHVINASDDEWWQARRVTPHGDSEEMGVIPSKRRVERKERARLKTVKFNAKPGSFDSKGDILGMGDDGYGTKTFRSQEDVILSYEPVLQQEIHYARPVIILGPMKDRINDDLISEFPDKFGSCVPHTTRPKRDYEVDGRDYHFVMSREQMEKDIQEHKFIEAGQYNDNLYGTSVQSVKYVAERGKHCILDVSGNAIKRLQVAQLYPIAIFIKPKSIDSLMDMNKRLTEEQAKKTFDRALRLEQEFGEFFTALVQGDTLEDIYNHCKQVIEEHSGPYIWIPSKEKL</sequence>
<evidence type="ECO:0000313" key="10">
    <source>
        <dbReference type="Proteomes" id="UP000472265"/>
    </source>
</evidence>
<dbReference type="InterPro" id="IPR020590">
    <property type="entry name" value="Guanylate_kinase_CS"/>
</dbReference>
<dbReference type="CDD" id="cd06723">
    <property type="entry name" value="PDZ1_Dlg1-2-4-like"/>
    <property type="match status" value="1"/>
</dbReference>
<comment type="similarity">
    <text evidence="2">Belongs to the MAGUK family.</text>
</comment>
<proteinExistence type="inferred from homology"/>
<dbReference type="InterPro" id="IPR008145">
    <property type="entry name" value="GK/Ca_channel_bsu"/>
</dbReference>
<dbReference type="OMA" id="YGQFEAK"/>
<evidence type="ECO:0000259" key="6">
    <source>
        <dbReference type="PROSITE" id="PS50002"/>
    </source>
</evidence>
<dbReference type="GO" id="GO:0099072">
    <property type="term" value="P:regulation of postsynaptic membrane neurotransmitter receptor levels"/>
    <property type="evidence" value="ECO:0007669"/>
    <property type="project" value="TreeGrafter"/>
</dbReference>
<dbReference type="PANTHER" id="PTHR23119">
    <property type="entry name" value="DISCS LARGE"/>
    <property type="match status" value="1"/>
</dbReference>
<dbReference type="PROSITE" id="PS50106">
    <property type="entry name" value="PDZ"/>
    <property type="match status" value="3"/>
</dbReference>
<dbReference type="GO" id="GO:0035255">
    <property type="term" value="F:ionotropic glutamate receptor binding"/>
    <property type="evidence" value="ECO:0007669"/>
    <property type="project" value="TreeGrafter"/>
</dbReference>
<dbReference type="Gene3D" id="2.30.30.40">
    <property type="entry name" value="SH3 Domains"/>
    <property type="match status" value="1"/>
</dbReference>
<dbReference type="GO" id="GO:0016323">
    <property type="term" value="C:basolateral plasma membrane"/>
    <property type="evidence" value="ECO:0007669"/>
    <property type="project" value="TreeGrafter"/>
</dbReference>
<dbReference type="SUPFAM" id="SSF50044">
    <property type="entry name" value="SH3-domain"/>
    <property type="match status" value="1"/>
</dbReference>
<dbReference type="CDD" id="cd00071">
    <property type="entry name" value="GMPK"/>
    <property type="match status" value="1"/>
</dbReference>
<dbReference type="GO" id="GO:0097120">
    <property type="term" value="P:receptor localization to synapse"/>
    <property type="evidence" value="ECO:0007669"/>
    <property type="project" value="TreeGrafter"/>
</dbReference>
<evidence type="ECO:0000259" key="8">
    <source>
        <dbReference type="PROSITE" id="PS50106"/>
    </source>
</evidence>
<dbReference type="Ensembl" id="ENSSAUT00010052916.1">
    <property type="protein sequence ID" value="ENSSAUP00010050309.1"/>
    <property type="gene ID" value="ENSSAUG00010010524.1"/>
</dbReference>
<feature type="domain" description="PDZ" evidence="8">
    <location>
        <begin position="416"/>
        <end position="497"/>
    </location>
</feature>
<dbReference type="PIRSF" id="PIRSF001741">
    <property type="entry name" value="MAGUK_DLGH"/>
    <property type="match status" value="1"/>
</dbReference>
<evidence type="ECO:0000256" key="1">
    <source>
        <dbReference type="ARBA" id="ARBA00004370"/>
    </source>
</evidence>
<dbReference type="InterPro" id="IPR016313">
    <property type="entry name" value="DLG1-like"/>
</dbReference>
<dbReference type="GO" id="GO:0043005">
    <property type="term" value="C:neuron projection"/>
    <property type="evidence" value="ECO:0007669"/>
    <property type="project" value="InterPro"/>
</dbReference>
<dbReference type="GO" id="GO:0019901">
    <property type="term" value="F:protein kinase binding"/>
    <property type="evidence" value="ECO:0007669"/>
    <property type="project" value="TreeGrafter"/>
</dbReference>
<protein>
    <submittedName>
        <fullName evidence="9">Discs, large homolog 2 (Drosophila)</fullName>
    </submittedName>
</protein>
<gene>
    <name evidence="9" type="primary">DLG2</name>
    <name evidence="9" type="synonym">dlg2</name>
</gene>
<dbReference type="InParanoid" id="A0A671XGS8"/>
<dbReference type="CDD" id="cd06795">
    <property type="entry name" value="PDZ3_Dlg1-2-4-like"/>
    <property type="match status" value="1"/>
</dbReference>
<feature type="domain" description="SH3" evidence="6">
    <location>
        <begin position="584"/>
        <end position="654"/>
    </location>
</feature>
<feature type="domain" description="PDZ" evidence="8">
    <location>
        <begin position="87"/>
        <end position="174"/>
    </location>
</feature>
<evidence type="ECO:0000259" key="7">
    <source>
        <dbReference type="PROSITE" id="PS50052"/>
    </source>
</evidence>
<dbReference type="Gene3D" id="3.30.63.10">
    <property type="entry name" value="Guanylate Kinase phosphate binding domain"/>
    <property type="match status" value="1"/>
</dbReference>
<accession>A0A671XGS8</accession>
<evidence type="ECO:0000256" key="3">
    <source>
        <dbReference type="ARBA" id="ARBA00022443"/>
    </source>
</evidence>
<dbReference type="Proteomes" id="UP000472265">
    <property type="component" value="Chromosome 13"/>
</dbReference>
<dbReference type="PANTHER" id="PTHR23119:SF6">
    <property type="entry name" value="DISKS LARGE HOMOLOG 2"/>
    <property type="match status" value="1"/>
</dbReference>
<dbReference type="InterPro" id="IPR001452">
    <property type="entry name" value="SH3_domain"/>
</dbReference>
<dbReference type="Pfam" id="PF00018">
    <property type="entry name" value="SH3_1"/>
    <property type="match status" value="1"/>
</dbReference>
<dbReference type="InterPro" id="IPR027417">
    <property type="entry name" value="P-loop_NTPase"/>
</dbReference>
<dbReference type="GeneTree" id="ENSGT00940000155156"/>
<dbReference type="SMART" id="SM01277">
    <property type="entry name" value="MAGUK_N_PEST"/>
    <property type="match status" value="1"/>
</dbReference>
<dbReference type="FunFam" id="3.40.50.300:FF:001402">
    <property type="entry name" value="Discs, large homolog 3 (Drosophila)"/>
    <property type="match status" value="1"/>
</dbReference>
<dbReference type="InterPro" id="IPR008144">
    <property type="entry name" value="Guanylate_kin-like_dom"/>
</dbReference>
<dbReference type="Gene3D" id="3.40.50.300">
    <property type="entry name" value="P-loop containing nucleotide triphosphate hydrolases"/>
    <property type="match status" value="1"/>
</dbReference>
<dbReference type="SMART" id="SM00326">
    <property type="entry name" value="SH3"/>
    <property type="match status" value="1"/>
</dbReference>
<comment type="subcellular location">
    <subcellularLocation>
        <location evidence="1">Membrane</location>
    </subcellularLocation>
</comment>
<dbReference type="FunFam" id="3.30.63.10:FF:000001">
    <property type="entry name" value="Disks large homolog 1 isoform 2"/>
    <property type="match status" value="1"/>
</dbReference>
<dbReference type="InterPro" id="IPR036028">
    <property type="entry name" value="SH3-like_dom_sf"/>
</dbReference>
<dbReference type="GO" id="GO:0098609">
    <property type="term" value="P:cell-cell adhesion"/>
    <property type="evidence" value="ECO:0007669"/>
    <property type="project" value="TreeGrafter"/>
</dbReference>
<dbReference type="CDD" id="cd12032">
    <property type="entry name" value="SH3_DLG2"/>
    <property type="match status" value="1"/>
</dbReference>
<dbReference type="AlphaFoldDB" id="A0A671XGS8"/>
<dbReference type="PROSITE" id="PS50052">
    <property type="entry name" value="GUANYLATE_KINASE_2"/>
    <property type="match status" value="1"/>
</dbReference>
<name>A0A671XGS8_SPAAU</name>
<dbReference type="FunFam" id="2.30.42.10:FF:000091">
    <property type="entry name" value="disks large homolog 1 isoform X8"/>
    <property type="match status" value="1"/>
</dbReference>
<dbReference type="Gene3D" id="2.30.42.10">
    <property type="match status" value="3"/>
</dbReference>
<dbReference type="InterPro" id="IPR019583">
    <property type="entry name" value="DLG1-4_PDZ_assoc"/>
</dbReference>
<evidence type="ECO:0000256" key="5">
    <source>
        <dbReference type="PROSITE-ProRule" id="PRU00192"/>
    </source>
</evidence>
<reference evidence="9" key="1">
    <citation type="submission" date="2021-04" db="EMBL/GenBank/DDBJ databases">
        <authorList>
            <consortium name="Wellcome Sanger Institute Data Sharing"/>
        </authorList>
    </citation>
    <scope>NUCLEOTIDE SEQUENCE [LARGE SCALE GENOMIC DNA]</scope>
</reference>
<reference evidence="9" key="3">
    <citation type="submission" date="2025-09" db="UniProtKB">
        <authorList>
            <consortium name="Ensembl"/>
        </authorList>
    </citation>
    <scope>IDENTIFICATION</scope>
</reference>
<dbReference type="SUPFAM" id="SSF52540">
    <property type="entry name" value="P-loop containing nucleoside triphosphate hydrolases"/>
    <property type="match status" value="1"/>
</dbReference>
<dbReference type="InterPro" id="IPR001478">
    <property type="entry name" value="PDZ"/>
</dbReference>
<dbReference type="FunFam" id="2.30.42.10:FF:000001">
    <property type="entry name" value="Disks large homolog 1 isoform 2"/>
    <property type="match status" value="1"/>
</dbReference>
<feature type="domain" description="PDZ" evidence="8">
    <location>
        <begin position="182"/>
        <end position="269"/>
    </location>
</feature>
<dbReference type="Pfam" id="PF00595">
    <property type="entry name" value="PDZ"/>
    <property type="match status" value="3"/>
</dbReference>
<keyword evidence="4" id="KW-0677">Repeat</keyword>
<reference evidence="9" key="2">
    <citation type="submission" date="2025-08" db="UniProtKB">
        <authorList>
            <consortium name="Ensembl"/>
        </authorList>
    </citation>
    <scope>IDENTIFICATION</scope>
</reference>
<evidence type="ECO:0000313" key="9">
    <source>
        <dbReference type="Ensembl" id="ENSSAUP00010050309.1"/>
    </source>
</evidence>
<dbReference type="InterPro" id="IPR035759">
    <property type="entry name" value="DLG2_SH3"/>
</dbReference>
<dbReference type="PROSITE" id="PS00856">
    <property type="entry name" value="GUANYLATE_KINASE_1"/>
    <property type="match status" value="1"/>
</dbReference>
<dbReference type="FunFam" id="2.30.42.10:FF:000002">
    <property type="entry name" value="Disks large homolog 4 isoform 2"/>
    <property type="match status" value="1"/>
</dbReference>
<dbReference type="InterPro" id="IPR050614">
    <property type="entry name" value="Synaptic_Scaffolding_LAP-MAGUK"/>
</dbReference>
<dbReference type="InterPro" id="IPR036034">
    <property type="entry name" value="PDZ_sf"/>
</dbReference>
<dbReference type="GO" id="GO:0031594">
    <property type="term" value="C:neuromuscular junction"/>
    <property type="evidence" value="ECO:0007669"/>
    <property type="project" value="InterPro"/>
</dbReference>
<dbReference type="GO" id="GO:0007268">
    <property type="term" value="P:chemical synaptic transmission"/>
    <property type="evidence" value="ECO:0007669"/>
    <property type="project" value="InterPro"/>
</dbReference>
<dbReference type="Pfam" id="PF10608">
    <property type="entry name" value="MAGUK_N_PEST"/>
    <property type="match status" value="1"/>
</dbReference>
<dbReference type="SMART" id="SM00228">
    <property type="entry name" value="PDZ"/>
    <property type="match status" value="3"/>
</dbReference>
<evidence type="ECO:0000256" key="4">
    <source>
        <dbReference type="ARBA" id="ARBA00022737"/>
    </source>
</evidence>
<keyword evidence="10" id="KW-1185">Reference proteome</keyword>
<dbReference type="Pfam" id="PF10600">
    <property type="entry name" value="PDZ_assoc"/>
    <property type="match status" value="1"/>
</dbReference>
<dbReference type="FunCoup" id="A0A671XGS8">
    <property type="interactions" value="864"/>
</dbReference>
<dbReference type="InterPro" id="IPR019590">
    <property type="entry name" value="DLG1_PEST_dom"/>
</dbReference>
<evidence type="ECO:0000256" key="2">
    <source>
        <dbReference type="ARBA" id="ARBA00007014"/>
    </source>
</evidence>